<dbReference type="EMBL" id="ML120589">
    <property type="protein sequence ID" value="RPA89324.1"/>
    <property type="molecule type" value="Genomic_DNA"/>
</dbReference>
<sequence>MLFVRTVQLRGVPFRFNAMANRNFSTSRIRKNVEHVKNLEKVDELSTVNAVADARLAVELNRITSGEMHSYVKLMFTFGVGVVLALGGGAYKLISYDAARDEKQEARFNTKIDQIKEEIKEDIAGFKKEVKEDIVEVKKELGDIKKDVAKLKGSMNILISIMQSRK</sequence>
<dbReference type="Gene3D" id="1.20.5.170">
    <property type="match status" value="1"/>
</dbReference>
<dbReference type="Proteomes" id="UP000276215">
    <property type="component" value="Unassembled WGS sequence"/>
</dbReference>
<dbReference type="OrthoDB" id="5498583at2759"/>
<name>A0A3N4J619_9PEZI</name>
<accession>A0A3N4J619</accession>
<keyword evidence="1" id="KW-0472">Membrane</keyword>
<gene>
    <name evidence="2" type="ORF">L873DRAFT_668844</name>
</gene>
<reference evidence="2 3" key="1">
    <citation type="journal article" date="2018" name="Nat. Ecol. Evol.">
        <title>Pezizomycetes genomes reveal the molecular basis of ectomycorrhizal truffle lifestyle.</title>
        <authorList>
            <person name="Murat C."/>
            <person name="Payen T."/>
            <person name="Noel B."/>
            <person name="Kuo A."/>
            <person name="Morin E."/>
            <person name="Chen J."/>
            <person name="Kohler A."/>
            <person name="Krizsan K."/>
            <person name="Balestrini R."/>
            <person name="Da Silva C."/>
            <person name="Montanini B."/>
            <person name="Hainaut M."/>
            <person name="Levati E."/>
            <person name="Barry K.W."/>
            <person name="Belfiori B."/>
            <person name="Cichocki N."/>
            <person name="Clum A."/>
            <person name="Dockter R.B."/>
            <person name="Fauchery L."/>
            <person name="Guy J."/>
            <person name="Iotti M."/>
            <person name="Le Tacon F."/>
            <person name="Lindquist E.A."/>
            <person name="Lipzen A."/>
            <person name="Malagnac F."/>
            <person name="Mello A."/>
            <person name="Molinier V."/>
            <person name="Miyauchi S."/>
            <person name="Poulain J."/>
            <person name="Riccioni C."/>
            <person name="Rubini A."/>
            <person name="Sitrit Y."/>
            <person name="Splivallo R."/>
            <person name="Traeger S."/>
            <person name="Wang M."/>
            <person name="Zifcakova L."/>
            <person name="Wipf D."/>
            <person name="Zambonelli A."/>
            <person name="Paolocci F."/>
            <person name="Nowrousian M."/>
            <person name="Ottonello S."/>
            <person name="Baldrian P."/>
            <person name="Spatafora J.W."/>
            <person name="Henrissat B."/>
            <person name="Nagy L.G."/>
            <person name="Aury J.M."/>
            <person name="Wincker P."/>
            <person name="Grigoriev I.V."/>
            <person name="Bonfante P."/>
            <person name="Martin F.M."/>
        </authorList>
    </citation>
    <scope>NUCLEOTIDE SEQUENCE [LARGE SCALE GENOMIC DNA]</scope>
    <source>
        <strain evidence="2 3">120613-1</strain>
    </source>
</reference>
<keyword evidence="1" id="KW-1133">Transmembrane helix</keyword>
<evidence type="ECO:0000256" key="1">
    <source>
        <dbReference type="SAM" id="Phobius"/>
    </source>
</evidence>
<keyword evidence="1" id="KW-0812">Transmembrane</keyword>
<evidence type="ECO:0000313" key="3">
    <source>
        <dbReference type="Proteomes" id="UP000276215"/>
    </source>
</evidence>
<keyword evidence="3" id="KW-1185">Reference proteome</keyword>
<evidence type="ECO:0000313" key="2">
    <source>
        <dbReference type="EMBL" id="RPA89324.1"/>
    </source>
</evidence>
<protein>
    <submittedName>
        <fullName evidence="2">Uncharacterized protein</fullName>
    </submittedName>
</protein>
<dbReference type="AlphaFoldDB" id="A0A3N4J619"/>
<feature type="transmembrane region" description="Helical" evidence="1">
    <location>
        <begin position="74"/>
        <end position="94"/>
    </location>
</feature>
<organism evidence="2 3">
    <name type="scientific">Choiromyces venosus 120613-1</name>
    <dbReference type="NCBI Taxonomy" id="1336337"/>
    <lineage>
        <taxon>Eukaryota</taxon>
        <taxon>Fungi</taxon>
        <taxon>Dikarya</taxon>
        <taxon>Ascomycota</taxon>
        <taxon>Pezizomycotina</taxon>
        <taxon>Pezizomycetes</taxon>
        <taxon>Pezizales</taxon>
        <taxon>Tuberaceae</taxon>
        <taxon>Choiromyces</taxon>
    </lineage>
</organism>
<proteinExistence type="predicted"/>